<proteinExistence type="predicted"/>
<dbReference type="Proteomes" id="UP000008549">
    <property type="component" value="Unassembled WGS sequence"/>
</dbReference>
<evidence type="ECO:0000313" key="4">
    <source>
        <dbReference type="WormBase" id="CBG16990"/>
    </source>
</evidence>
<dbReference type="InParanoid" id="E3CU60"/>
<feature type="transmembrane region" description="Helical" evidence="1">
    <location>
        <begin position="264"/>
        <end position="283"/>
    </location>
</feature>
<feature type="transmembrane region" description="Helical" evidence="1">
    <location>
        <begin position="226"/>
        <end position="244"/>
    </location>
</feature>
<feature type="non-terminal residue" evidence="2">
    <location>
        <position position="289"/>
    </location>
</feature>
<organism evidence="2 3">
    <name type="scientific">Caenorhabditis briggsae</name>
    <dbReference type="NCBI Taxonomy" id="6238"/>
    <lineage>
        <taxon>Eukaryota</taxon>
        <taxon>Metazoa</taxon>
        <taxon>Ecdysozoa</taxon>
        <taxon>Nematoda</taxon>
        <taxon>Chromadorea</taxon>
        <taxon>Rhabditida</taxon>
        <taxon>Rhabditina</taxon>
        <taxon>Rhabditomorpha</taxon>
        <taxon>Rhabditoidea</taxon>
        <taxon>Rhabditidae</taxon>
        <taxon>Peloderinae</taxon>
        <taxon>Caenorhabditis</taxon>
    </lineage>
</organism>
<dbReference type="HOGENOM" id="CLU_042960_1_1_1"/>
<dbReference type="InterPro" id="IPR053220">
    <property type="entry name" value="Nematode_rcpt-like_serp_H"/>
</dbReference>
<dbReference type="eggNOG" id="ENOG502SY7B">
    <property type="taxonomic scope" value="Eukaryota"/>
</dbReference>
<dbReference type="WormBase" id="CBG16990">
    <property type="protein sequence ID" value="CBP49799"/>
    <property type="gene ID" value="WBGene00036770"/>
</dbReference>
<keyword evidence="1" id="KW-1133">Transmembrane helix</keyword>
<feature type="transmembrane region" description="Helical" evidence="1">
    <location>
        <begin position="45"/>
        <end position="67"/>
    </location>
</feature>
<feature type="transmembrane region" description="Helical" evidence="1">
    <location>
        <begin position="12"/>
        <end position="33"/>
    </location>
</feature>
<keyword evidence="3" id="KW-1185">Reference proteome</keyword>
<dbReference type="STRING" id="6238.E3CU60"/>
<accession>E3CU60</accession>
<reference evidence="2 3" key="2">
    <citation type="journal article" date="2011" name="PLoS Genet.">
        <title>Caenorhabditis briggsae recombinant inbred line genotypes reveal inter-strain incompatibility and the evolution of recombination.</title>
        <authorList>
            <person name="Ross J.A."/>
            <person name="Koboldt D.C."/>
            <person name="Staisch J.E."/>
            <person name="Chamberlin H.M."/>
            <person name="Gupta B.P."/>
            <person name="Miller R.D."/>
            <person name="Baird S.E."/>
            <person name="Haag E.S."/>
        </authorList>
    </citation>
    <scope>NUCLEOTIDE SEQUENCE [LARGE SCALE GENOMIC DNA]</scope>
    <source>
        <strain evidence="2 3">AF16</strain>
    </source>
</reference>
<dbReference type="InterPro" id="IPR019422">
    <property type="entry name" value="7TM_GPCR_serpentine_rcpt_Srh"/>
</dbReference>
<dbReference type="EMBL" id="HE601109">
    <property type="protein sequence ID" value="CBX32983.2"/>
    <property type="molecule type" value="Genomic_DNA"/>
</dbReference>
<dbReference type="Pfam" id="PF10318">
    <property type="entry name" value="7TM_GPCR_Srh"/>
    <property type="match status" value="1"/>
</dbReference>
<feature type="transmembrane region" description="Helical" evidence="1">
    <location>
        <begin position="98"/>
        <end position="117"/>
    </location>
</feature>
<dbReference type="OMA" id="TIMMILV"/>
<dbReference type="CTD" id="8590874"/>
<evidence type="ECO:0000256" key="1">
    <source>
        <dbReference type="SAM" id="Phobius"/>
    </source>
</evidence>
<dbReference type="AlphaFoldDB" id="E3CU60"/>
<feature type="transmembrane region" description="Helical" evidence="1">
    <location>
        <begin position="180"/>
        <end position="206"/>
    </location>
</feature>
<dbReference type="PANTHER" id="PTHR22941">
    <property type="entry name" value="SERPENTINE RECEPTOR"/>
    <property type="match status" value="1"/>
</dbReference>
<reference evidence="2 3" key="1">
    <citation type="journal article" date="2003" name="PLoS Biol.">
        <title>The genome sequence of Caenorhabditis briggsae: a platform for comparative genomics.</title>
        <authorList>
            <person name="Stein L.D."/>
            <person name="Bao Z."/>
            <person name="Blasiar D."/>
            <person name="Blumenthal T."/>
            <person name="Brent M.R."/>
            <person name="Chen N."/>
            <person name="Chinwalla A."/>
            <person name="Clarke L."/>
            <person name="Clee C."/>
            <person name="Coghlan A."/>
            <person name="Coulson A."/>
            <person name="D'Eustachio P."/>
            <person name="Fitch D.H."/>
            <person name="Fulton L.A."/>
            <person name="Fulton R.E."/>
            <person name="Griffiths-Jones S."/>
            <person name="Harris T.W."/>
            <person name="Hillier L.W."/>
            <person name="Kamath R."/>
            <person name="Kuwabara P.E."/>
            <person name="Mardis E.R."/>
            <person name="Marra M.A."/>
            <person name="Miner T.L."/>
            <person name="Minx P."/>
            <person name="Mullikin J.C."/>
            <person name="Plumb R.W."/>
            <person name="Rogers J."/>
            <person name="Schein J.E."/>
            <person name="Sohrmann M."/>
            <person name="Spieth J."/>
            <person name="Stajich J.E."/>
            <person name="Wei C."/>
            <person name="Willey D."/>
            <person name="Wilson R.K."/>
            <person name="Durbin R."/>
            <person name="Waterston R.H."/>
        </authorList>
    </citation>
    <scope>NUCLEOTIDE SEQUENCE [LARGE SCALE GENOMIC DNA]</scope>
    <source>
        <strain evidence="2 3">AF16</strain>
    </source>
</reference>
<dbReference type="RefSeq" id="XP_002648862.1">
    <property type="nucleotide sequence ID" value="XM_002648816.1"/>
</dbReference>
<dbReference type="GeneID" id="8590874"/>
<dbReference type="PANTHER" id="PTHR22941:SF303">
    <property type="entry name" value="SERPENTINE RECEPTOR, CLASS H"/>
    <property type="match status" value="1"/>
</dbReference>
<name>E3CU60_CAEBR</name>
<sequence length="289" mass="33355">YSYFNTPEFSSQVLRCFTFFELPINLLGAYSILFKTPSSMKPIKWNMVNLHFWNMVLDILFTILVFFCQLESDFGVPSNVQVICSLVVLMSKSNLKTFSVVCVTVISIMENRYYFLFSRRSCWKSCRHSFMVCNYAIVIGCILFPSFQPSPNVDVFQKMFPEIPISTHSTSLFIFNTDRFYTSLSMFSAGVLIMSETAIFCGLIIWNMWKQHEHTSKRAFEMQKRFLVALAIQISVPFIILAGPATYNCFSILTRYYNPVANNVVLITVSTHGWVSAIVMLTIHEPYRN</sequence>
<protein>
    <submittedName>
        <fullName evidence="2">Protein CBG16990</fullName>
    </submittedName>
</protein>
<keyword evidence="1" id="KW-0812">Transmembrane</keyword>
<dbReference type="KEGG" id="cbr:CBG_16990"/>
<evidence type="ECO:0000313" key="3">
    <source>
        <dbReference type="Proteomes" id="UP000008549"/>
    </source>
</evidence>
<gene>
    <name evidence="2 4" type="ORF">CBG16990</name>
    <name evidence="2" type="ORF">CBG_16990</name>
</gene>
<evidence type="ECO:0000313" key="2">
    <source>
        <dbReference type="EMBL" id="CBX32983.2"/>
    </source>
</evidence>
<keyword evidence="1" id="KW-0472">Membrane</keyword>
<feature type="transmembrane region" description="Helical" evidence="1">
    <location>
        <begin position="129"/>
        <end position="147"/>
    </location>
</feature>
<feature type="non-terminal residue" evidence="2">
    <location>
        <position position="1"/>
    </location>
</feature>